<organism evidence="2 3">
    <name type="scientific">Naumannella cuiyingiana</name>
    <dbReference type="NCBI Taxonomy" id="1347891"/>
    <lineage>
        <taxon>Bacteria</taxon>
        <taxon>Bacillati</taxon>
        <taxon>Actinomycetota</taxon>
        <taxon>Actinomycetes</taxon>
        <taxon>Propionibacteriales</taxon>
        <taxon>Propionibacteriaceae</taxon>
        <taxon>Naumannella</taxon>
    </lineage>
</organism>
<gene>
    <name evidence="2" type="ORF">GGQ54_002207</name>
</gene>
<protein>
    <recommendedName>
        <fullName evidence="4">DUF4157 domain-containing protein</fullName>
    </recommendedName>
</protein>
<dbReference type="EMBL" id="JACBZS010000001">
    <property type="protein sequence ID" value="NYI71647.1"/>
    <property type="molecule type" value="Genomic_DNA"/>
</dbReference>
<sequence>MHLWQLRELGNRLNGSTLLGLAIARLGGANMKRGPRGMFVAEGYRLPFPLAGAFTVGDVVITPTDAPTLTGRHREMLAHEEAHAWQWFALLGLPFLPAYLLAMGWSMLRTGDRASANLFETLAGLERGGYRTRD</sequence>
<keyword evidence="3" id="KW-1185">Reference proteome</keyword>
<evidence type="ECO:0000313" key="2">
    <source>
        <dbReference type="EMBL" id="NYI71647.1"/>
    </source>
</evidence>
<dbReference type="Proteomes" id="UP000527616">
    <property type="component" value="Unassembled WGS sequence"/>
</dbReference>
<name>A0A7Z0ILL5_9ACTN</name>
<evidence type="ECO:0008006" key="4">
    <source>
        <dbReference type="Google" id="ProtNLM"/>
    </source>
</evidence>
<reference evidence="2 3" key="1">
    <citation type="submission" date="2020-07" db="EMBL/GenBank/DDBJ databases">
        <title>Sequencing the genomes of 1000 actinobacteria strains.</title>
        <authorList>
            <person name="Klenk H.-P."/>
        </authorList>
    </citation>
    <scope>NUCLEOTIDE SEQUENCE [LARGE SCALE GENOMIC DNA]</scope>
    <source>
        <strain evidence="2 3">DSM 103164</strain>
    </source>
</reference>
<comment type="caution">
    <text evidence="2">The sequence shown here is derived from an EMBL/GenBank/DDBJ whole genome shotgun (WGS) entry which is preliminary data.</text>
</comment>
<accession>A0A7Z0ILL5</accession>
<keyword evidence="1" id="KW-0812">Transmembrane</keyword>
<evidence type="ECO:0000256" key="1">
    <source>
        <dbReference type="SAM" id="Phobius"/>
    </source>
</evidence>
<proteinExistence type="predicted"/>
<dbReference type="RefSeq" id="WP_179445446.1">
    <property type="nucleotide sequence ID" value="NZ_JACBZS010000001.1"/>
</dbReference>
<dbReference type="AlphaFoldDB" id="A0A7Z0ILL5"/>
<keyword evidence="1" id="KW-0472">Membrane</keyword>
<feature type="transmembrane region" description="Helical" evidence="1">
    <location>
        <begin position="84"/>
        <end position="105"/>
    </location>
</feature>
<evidence type="ECO:0000313" key="3">
    <source>
        <dbReference type="Proteomes" id="UP000527616"/>
    </source>
</evidence>
<keyword evidence="1" id="KW-1133">Transmembrane helix</keyword>